<dbReference type="PANTHER" id="PTHR30055">
    <property type="entry name" value="HTH-TYPE TRANSCRIPTIONAL REGULATOR RUTR"/>
    <property type="match status" value="1"/>
</dbReference>
<proteinExistence type="predicted"/>
<dbReference type="PANTHER" id="PTHR30055:SF199">
    <property type="entry name" value="HTH-TYPE TRANSCRIPTIONAL REGULATOR YTTP-RELATED"/>
    <property type="match status" value="1"/>
</dbReference>
<evidence type="ECO:0000313" key="4">
    <source>
        <dbReference type="EMBL" id="TSB48067.1"/>
    </source>
</evidence>
<dbReference type="InterPro" id="IPR009057">
    <property type="entry name" value="Homeodomain-like_sf"/>
</dbReference>
<feature type="domain" description="HTH tetR-type" evidence="3">
    <location>
        <begin position="3"/>
        <end position="63"/>
    </location>
</feature>
<dbReference type="GO" id="GO:0000976">
    <property type="term" value="F:transcription cis-regulatory region binding"/>
    <property type="evidence" value="ECO:0007669"/>
    <property type="project" value="TreeGrafter"/>
</dbReference>
<name>A0A554A2Z4_9BACI</name>
<dbReference type="Pfam" id="PF00440">
    <property type="entry name" value="TetR_N"/>
    <property type="match status" value="1"/>
</dbReference>
<keyword evidence="5" id="KW-1185">Reference proteome</keyword>
<reference evidence="4 5" key="1">
    <citation type="submission" date="2019-07" db="EMBL/GenBank/DDBJ databases">
        <authorList>
            <person name="Park Y.J."/>
            <person name="Jeong S.E."/>
            <person name="Jung H.S."/>
        </authorList>
    </citation>
    <scope>NUCLEOTIDE SEQUENCE [LARGE SCALE GENOMIC DNA]</scope>
    <source>
        <strain evidence="5">P16(2019)</strain>
    </source>
</reference>
<dbReference type="PROSITE" id="PS01081">
    <property type="entry name" value="HTH_TETR_1"/>
    <property type="match status" value="1"/>
</dbReference>
<organism evidence="4 5">
    <name type="scientific">Alkalicoccobacillus porphyridii</name>
    <dbReference type="NCBI Taxonomy" id="2597270"/>
    <lineage>
        <taxon>Bacteria</taxon>
        <taxon>Bacillati</taxon>
        <taxon>Bacillota</taxon>
        <taxon>Bacilli</taxon>
        <taxon>Bacillales</taxon>
        <taxon>Bacillaceae</taxon>
        <taxon>Alkalicoccobacillus</taxon>
    </lineage>
</organism>
<comment type="caution">
    <text evidence="4">The sequence shown here is derived from an EMBL/GenBank/DDBJ whole genome shotgun (WGS) entry which is preliminary data.</text>
</comment>
<dbReference type="Proteomes" id="UP000318521">
    <property type="component" value="Unassembled WGS sequence"/>
</dbReference>
<dbReference type="SUPFAM" id="SSF48498">
    <property type="entry name" value="Tetracyclin repressor-like, C-terminal domain"/>
    <property type="match status" value="1"/>
</dbReference>
<dbReference type="SUPFAM" id="SSF46689">
    <property type="entry name" value="Homeodomain-like"/>
    <property type="match status" value="1"/>
</dbReference>
<dbReference type="EMBL" id="VLXZ01000001">
    <property type="protein sequence ID" value="TSB48067.1"/>
    <property type="molecule type" value="Genomic_DNA"/>
</dbReference>
<protein>
    <submittedName>
        <fullName evidence="4">TetR/AcrR family transcriptional regulator</fullName>
    </submittedName>
</protein>
<dbReference type="OrthoDB" id="9789566at2"/>
<sequence>MSQATKDKILTSATTLFHRQGYHGTSVRDIAQAASVNIALVSYYFGGKKGLFETLMIKFYEGYMKALEKGSKEPLSDSAYESVISLVRELIEYQRAHHELARMVHREMSFDSTLVREVMSTYLQKEKHELSQLLKQGMRSGQIVKQPVDFIIIQLRSMMTLPFMYPQYLWELFQLSPKEPYFTDRYMEHLSHWVGAGLNSQPKKTTIRVRQMETQWKAE</sequence>
<keyword evidence="1 2" id="KW-0238">DNA-binding</keyword>
<dbReference type="InterPro" id="IPR036271">
    <property type="entry name" value="Tet_transcr_reg_TetR-rel_C_sf"/>
</dbReference>
<dbReference type="PRINTS" id="PR00455">
    <property type="entry name" value="HTHTETR"/>
</dbReference>
<dbReference type="InterPro" id="IPR023772">
    <property type="entry name" value="DNA-bd_HTH_TetR-type_CS"/>
</dbReference>
<dbReference type="Gene3D" id="1.10.357.10">
    <property type="entry name" value="Tetracycline Repressor, domain 2"/>
    <property type="match status" value="1"/>
</dbReference>
<evidence type="ECO:0000256" key="2">
    <source>
        <dbReference type="PROSITE-ProRule" id="PRU00335"/>
    </source>
</evidence>
<feature type="DNA-binding region" description="H-T-H motif" evidence="2">
    <location>
        <begin position="26"/>
        <end position="45"/>
    </location>
</feature>
<dbReference type="InterPro" id="IPR001647">
    <property type="entry name" value="HTH_TetR"/>
</dbReference>
<evidence type="ECO:0000259" key="3">
    <source>
        <dbReference type="PROSITE" id="PS50977"/>
    </source>
</evidence>
<evidence type="ECO:0000256" key="1">
    <source>
        <dbReference type="ARBA" id="ARBA00023125"/>
    </source>
</evidence>
<dbReference type="NCBIfam" id="NF037937">
    <property type="entry name" value="septum_RefZ"/>
    <property type="match status" value="1"/>
</dbReference>
<accession>A0A554A2Z4</accession>
<gene>
    <name evidence="4" type="ORF">FN960_00480</name>
</gene>
<dbReference type="InterPro" id="IPR050109">
    <property type="entry name" value="HTH-type_TetR-like_transc_reg"/>
</dbReference>
<dbReference type="PROSITE" id="PS50977">
    <property type="entry name" value="HTH_TETR_2"/>
    <property type="match status" value="1"/>
</dbReference>
<dbReference type="GO" id="GO:0003700">
    <property type="term" value="F:DNA-binding transcription factor activity"/>
    <property type="evidence" value="ECO:0007669"/>
    <property type="project" value="TreeGrafter"/>
</dbReference>
<evidence type="ECO:0000313" key="5">
    <source>
        <dbReference type="Proteomes" id="UP000318521"/>
    </source>
</evidence>
<dbReference type="AlphaFoldDB" id="A0A554A2Z4"/>
<dbReference type="RefSeq" id="WP_143846413.1">
    <property type="nucleotide sequence ID" value="NZ_VLXZ01000001.1"/>
</dbReference>